<comment type="caution">
    <text evidence="1">The sequence shown here is derived from an EMBL/GenBank/DDBJ whole genome shotgun (WGS) entry which is preliminary data.</text>
</comment>
<proteinExistence type="predicted"/>
<organism evidence="1 2">
    <name type="scientific">Datura stramonium</name>
    <name type="common">Jimsonweed</name>
    <name type="synonym">Common thornapple</name>
    <dbReference type="NCBI Taxonomy" id="4076"/>
    <lineage>
        <taxon>Eukaryota</taxon>
        <taxon>Viridiplantae</taxon>
        <taxon>Streptophyta</taxon>
        <taxon>Embryophyta</taxon>
        <taxon>Tracheophyta</taxon>
        <taxon>Spermatophyta</taxon>
        <taxon>Magnoliopsida</taxon>
        <taxon>eudicotyledons</taxon>
        <taxon>Gunneridae</taxon>
        <taxon>Pentapetalae</taxon>
        <taxon>asterids</taxon>
        <taxon>lamiids</taxon>
        <taxon>Solanales</taxon>
        <taxon>Solanaceae</taxon>
        <taxon>Solanoideae</taxon>
        <taxon>Datureae</taxon>
        <taxon>Datura</taxon>
    </lineage>
</organism>
<gene>
    <name evidence="1" type="ORF">HAX54_035547</name>
</gene>
<protein>
    <submittedName>
        <fullName evidence="1">Uncharacterized protein</fullName>
    </submittedName>
</protein>
<dbReference type="PANTHER" id="PTHR36607">
    <property type="entry name" value="1,2-DIHYDROXY-3-KETO-5-METHYLTHIOPENTENE DIOXYGENASE 4"/>
    <property type="match status" value="1"/>
</dbReference>
<evidence type="ECO:0000313" key="2">
    <source>
        <dbReference type="Proteomes" id="UP000823775"/>
    </source>
</evidence>
<dbReference type="PANTHER" id="PTHR36607:SF20">
    <property type="entry name" value="AMINOTRANSFERASE-LIKE PLANT MOBILE DOMAIN-CONTAINING PROTEIN"/>
    <property type="match status" value="1"/>
</dbReference>
<evidence type="ECO:0000313" key="1">
    <source>
        <dbReference type="EMBL" id="MCD9646035.1"/>
    </source>
</evidence>
<reference evidence="1 2" key="1">
    <citation type="journal article" date="2021" name="BMC Genomics">
        <title>Datura genome reveals duplications of psychoactive alkaloid biosynthetic genes and high mutation rate following tissue culture.</title>
        <authorList>
            <person name="Rajewski A."/>
            <person name="Carter-House D."/>
            <person name="Stajich J."/>
            <person name="Litt A."/>
        </authorList>
    </citation>
    <scope>NUCLEOTIDE SEQUENCE [LARGE SCALE GENOMIC DNA]</scope>
    <source>
        <strain evidence="1">AR-01</strain>
    </source>
</reference>
<name>A0ABS8VJB3_DATST</name>
<keyword evidence="2" id="KW-1185">Reference proteome</keyword>
<dbReference type="EMBL" id="JACEIK010004649">
    <property type="protein sequence ID" value="MCD9646035.1"/>
    <property type="molecule type" value="Genomic_DNA"/>
</dbReference>
<dbReference type="Proteomes" id="UP000823775">
    <property type="component" value="Unassembled WGS sequence"/>
</dbReference>
<accession>A0ABS8VJB3</accession>
<sequence length="415" mass="46841">MWSLQLSLHRYTNKVSAIPSLARQIVREEICWGEIVVFKGEYCHIPGYWEWAEDTIARSQESLIAAGIYDAVYALHFTYDRNSDVLQVFCEAWCPKSNTVLTSIGELSIYLRDLYILGGLPSGGSLYEKVIPEDTELTGTDAKDQSTLLEFLGQFLLRFWRLHIKNVAMQSQTGNSFTPLVMSSEQCKVKGPQSLKKTPIEKVSDQDCKGGKGYFPLSIATHVSKNRSSQGESNSSHEDRCWKKVRPHSDKLGDADLAVVEIHDSVDSPSRTLTILSKESNGSGELPREVSVFDEKKVVLSYRKMFISELWTVIWGKLSGSDVDHASSLKEEAQVILDEMNGKGLDVSPLMKLLKSFFELAAIYDQERSALHDKDMEDGRKKFFIIAGEHLSNSMLEEYEKIEKVFSIRQSQSEV</sequence>